<name>A0A9J5ZCW1_SOLCO</name>
<reference evidence="1 2" key="1">
    <citation type="submission" date="2020-09" db="EMBL/GenBank/DDBJ databases">
        <title>De no assembly of potato wild relative species, Solanum commersonii.</title>
        <authorList>
            <person name="Cho K."/>
        </authorList>
    </citation>
    <scope>NUCLEOTIDE SEQUENCE [LARGE SCALE GENOMIC DNA]</scope>
    <source>
        <strain evidence="1">LZ3.2</strain>
        <tissue evidence="1">Leaf</tissue>
    </source>
</reference>
<evidence type="ECO:0000313" key="2">
    <source>
        <dbReference type="Proteomes" id="UP000824120"/>
    </source>
</evidence>
<keyword evidence="2" id="KW-1185">Reference proteome</keyword>
<proteinExistence type="predicted"/>
<dbReference type="Proteomes" id="UP000824120">
    <property type="component" value="Chromosome 4"/>
</dbReference>
<dbReference type="EMBL" id="JACXVP010000004">
    <property type="protein sequence ID" value="KAG5610697.1"/>
    <property type="molecule type" value="Genomic_DNA"/>
</dbReference>
<comment type="caution">
    <text evidence="1">The sequence shown here is derived from an EMBL/GenBank/DDBJ whole genome shotgun (WGS) entry which is preliminary data.</text>
</comment>
<dbReference type="OrthoDB" id="10356327at2759"/>
<protein>
    <submittedName>
        <fullName evidence="1">Uncharacterized protein</fullName>
    </submittedName>
</protein>
<sequence length="159" mass="18281">MKISNKLKCCHTPSISRSAYQDEDRVIPDRRISDLVWGSSPQAINDLWFEAADEAPPVRSVHPELTHSRLAYTRSTDTWVPSRGSISVTFQPMYRRRNPFNNFRMNHMSEPFPEELPYEPNWIGLPTADAKENKHSLTKKVGNRLGNEIHAIAIDVFPH</sequence>
<dbReference type="AlphaFoldDB" id="A0A9J5ZCW1"/>
<evidence type="ECO:0000313" key="1">
    <source>
        <dbReference type="EMBL" id="KAG5610697.1"/>
    </source>
</evidence>
<accession>A0A9J5ZCW1</accession>
<organism evidence="1 2">
    <name type="scientific">Solanum commersonii</name>
    <name type="common">Commerson's wild potato</name>
    <name type="synonym">Commerson's nightshade</name>
    <dbReference type="NCBI Taxonomy" id="4109"/>
    <lineage>
        <taxon>Eukaryota</taxon>
        <taxon>Viridiplantae</taxon>
        <taxon>Streptophyta</taxon>
        <taxon>Embryophyta</taxon>
        <taxon>Tracheophyta</taxon>
        <taxon>Spermatophyta</taxon>
        <taxon>Magnoliopsida</taxon>
        <taxon>eudicotyledons</taxon>
        <taxon>Gunneridae</taxon>
        <taxon>Pentapetalae</taxon>
        <taxon>asterids</taxon>
        <taxon>lamiids</taxon>
        <taxon>Solanales</taxon>
        <taxon>Solanaceae</taxon>
        <taxon>Solanoideae</taxon>
        <taxon>Solaneae</taxon>
        <taxon>Solanum</taxon>
    </lineage>
</organism>
<gene>
    <name evidence="1" type="ORF">H5410_021978</name>
</gene>